<keyword evidence="4" id="KW-1185">Reference proteome</keyword>
<dbReference type="RefSeq" id="WP_099089002.1">
    <property type="nucleotide sequence ID" value="NZ_CP093217.1"/>
</dbReference>
<proteinExistence type="predicted"/>
<dbReference type="EMBL" id="MRZN01000001">
    <property type="protein sequence ID" value="PHK50768.1"/>
    <property type="molecule type" value="Genomic_DNA"/>
</dbReference>
<protein>
    <submittedName>
        <fullName evidence="1">Uncharacterized protein</fullName>
    </submittedName>
</protein>
<organism evidence="1 3">
    <name type="scientific">Staphylococcus edaphicus</name>
    <dbReference type="NCBI Taxonomy" id="1955013"/>
    <lineage>
        <taxon>Bacteria</taxon>
        <taxon>Bacillati</taxon>
        <taxon>Bacillota</taxon>
        <taxon>Bacilli</taxon>
        <taxon>Bacillales</taxon>
        <taxon>Staphylococcaceae</taxon>
        <taxon>Staphylococcus</taxon>
    </lineage>
</organism>
<evidence type="ECO:0000313" key="3">
    <source>
        <dbReference type="Proteomes" id="UP000223828"/>
    </source>
</evidence>
<reference evidence="2" key="4">
    <citation type="submission" date="2022-03" db="EMBL/GenBank/DDBJ databases">
        <title>Complete Genome Sequence of Staphylococcus edaphicus strain CCM 8731.</title>
        <authorList>
            <person name="Rimmer C.O."/>
            <person name="Thomas J.C."/>
        </authorList>
    </citation>
    <scope>NUCLEOTIDE SEQUENCE</scope>
    <source>
        <strain evidence="2">CCM 8731</strain>
    </source>
</reference>
<accession>A0A2C6WJ13</accession>
<gene>
    <name evidence="1" type="ORF">BTJ66_00240</name>
    <name evidence="2" type="ORF">MNY58_05190</name>
</gene>
<dbReference type="Proteomes" id="UP001056588">
    <property type="component" value="Chromosome"/>
</dbReference>
<reference evidence="1" key="1">
    <citation type="journal article" date="2017" name="Appl. Environ. Microbiol.">
        <title>Staphylococcus edaphicus sp. nov., isolated in Antarctica, harbours mecC gene and genomic islands with suspected role in adaptation to extreme environment.</title>
        <authorList>
            <person name="Pantucek R."/>
            <person name="Sedlacek I."/>
            <person name="Indrakova A."/>
            <person name="Vrbovska V."/>
            <person name="Maslanova I."/>
            <person name="Kovarovic V."/>
            <person name="Svec P."/>
            <person name="Kralova S."/>
            <person name="Kristofova L."/>
            <person name="Keklakova J."/>
            <person name="Petras P."/>
            <person name="Doskar J."/>
        </authorList>
    </citation>
    <scope>NUCLEOTIDE SEQUENCE</scope>
    <source>
        <strain evidence="1">CCM 8730</strain>
    </source>
</reference>
<evidence type="ECO:0000313" key="4">
    <source>
        <dbReference type="Proteomes" id="UP001056588"/>
    </source>
</evidence>
<dbReference type="Proteomes" id="UP000223828">
    <property type="component" value="Unassembled WGS sequence"/>
</dbReference>
<dbReference type="AlphaFoldDB" id="A0A2C6WJ13"/>
<dbReference type="OrthoDB" id="2991499at2"/>
<evidence type="ECO:0000313" key="1">
    <source>
        <dbReference type="EMBL" id="PHK50768.1"/>
    </source>
</evidence>
<reference evidence="3" key="2">
    <citation type="submission" date="2017-10" db="EMBL/GenBank/DDBJ databases">
        <title>Staphylococcus edaphicus sp. nov., isolated in Antarctica, harbouring mecC gene and genomic islands essential in adaptation to extreme environment.</title>
        <authorList>
            <person name="Pantucek R."/>
            <person name="Sedlacek I."/>
            <person name="Indrakova A."/>
            <person name="Vrbovska V."/>
            <person name="Maslanova I."/>
            <person name="Kovarovic V."/>
            <person name="Svec P."/>
            <person name="Kralova S."/>
            <person name="Kristofova L."/>
            <person name="Keklakova J."/>
            <person name="Petras P."/>
            <person name="Doskar J."/>
        </authorList>
    </citation>
    <scope>NUCLEOTIDE SEQUENCE [LARGE SCALE GENOMIC DNA]</scope>
    <source>
        <strain evidence="3">CCM 5085</strain>
    </source>
</reference>
<name>A0A2C6WJ13_9STAP</name>
<dbReference type="EMBL" id="CP093217">
    <property type="protein sequence ID" value="UQW82460.1"/>
    <property type="molecule type" value="Genomic_DNA"/>
</dbReference>
<reference evidence="1" key="3">
    <citation type="submission" date="2017-10" db="EMBL/GenBank/DDBJ databases">
        <authorList>
            <person name="Vrbovska V."/>
            <person name="Kovarovic V."/>
            <person name="Indrakova A."/>
        </authorList>
    </citation>
    <scope>NUCLEOTIDE SEQUENCE</scope>
    <source>
        <strain evidence="1">CCM 8730</strain>
    </source>
</reference>
<sequence>MITIEQLKDWNDVKARKVLEEKIERYIDEKIKCSVLSGKLNIRISTGYHGRKTHSKSEFYSLWLSEEISTSSLEVVQNNIIEKYKEIGLRVTREYFDEGWHSSYRGLQIVIPQELLEDTDNENKD</sequence>
<evidence type="ECO:0000313" key="2">
    <source>
        <dbReference type="EMBL" id="UQW82460.1"/>
    </source>
</evidence>